<gene>
    <name evidence="2" type="ORF">BboS125_00064</name>
</gene>
<reference evidence="2 3" key="1">
    <citation type="submission" date="2018-09" db="EMBL/GenBank/DDBJ databases">
        <title>Comparative Genomic Analysis of Eight Novel Haloalkaliphilic Bacteriophages from Lake Elmenteita, Kenya.</title>
        <authorList>
            <person name="Akhwale J.K."/>
        </authorList>
    </citation>
    <scope>NUCLEOTIDE SEQUENCE [LARGE SCALE GENOMIC DNA]</scope>
</reference>
<keyword evidence="3" id="KW-1185">Reference proteome</keyword>
<proteinExistence type="predicted"/>
<feature type="compositionally biased region" description="Polar residues" evidence="1">
    <location>
        <begin position="36"/>
        <end position="46"/>
    </location>
</feature>
<name>A0A3G3BVZ4_9CAUD</name>
<evidence type="ECO:0000313" key="3">
    <source>
        <dbReference type="Proteomes" id="UP000275028"/>
    </source>
</evidence>
<accession>A0A3G3BVZ4</accession>
<dbReference type="EMBL" id="MH884509">
    <property type="protein sequence ID" value="AYP68433.1"/>
    <property type="molecule type" value="Genomic_DNA"/>
</dbReference>
<feature type="region of interest" description="Disordered" evidence="1">
    <location>
        <begin position="26"/>
        <end position="50"/>
    </location>
</feature>
<evidence type="ECO:0000256" key="1">
    <source>
        <dbReference type="SAM" id="MobiDB-lite"/>
    </source>
</evidence>
<evidence type="ECO:0000313" key="2">
    <source>
        <dbReference type="EMBL" id="AYP68433.1"/>
    </source>
</evidence>
<sequence length="129" mass="14297">MTGIRVEGYVSKKAIQRWLENYEYLEAGDTPPDTPPTNSGPKNQDGISGGQLNKLMLDQAIENLPPLAKACILARWVHKLSRAKTLRVLGISDAIYRNRCSLGIDLIHSEINGEVGRYKALADKILQKP</sequence>
<protein>
    <submittedName>
        <fullName evidence="2">Uncharacterized protein</fullName>
    </submittedName>
</protein>
<organism evidence="2 3">
    <name type="scientific">Bacillus phage vB_BboS-125</name>
    <dbReference type="NCBI Taxonomy" id="2419618"/>
    <lineage>
        <taxon>Viruses</taxon>
        <taxon>Duplodnaviria</taxon>
        <taxon>Heunggongvirae</taxon>
        <taxon>Uroviricota</taxon>
        <taxon>Caudoviricetes</taxon>
        <taxon>Elmenteitavirus</taxon>
        <taxon>Elmenteitavirus ev125</taxon>
    </lineage>
</organism>
<dbReference type="Proteomes" id="UP000275028">
    <property type="component" value="Segment"/>
</dbReference>